<dbReference type="Proteomes" id="UP000024404">
    <property type="component" value="Unassembled WGS sequence"/>
</dbReference>
<accession>A0A8R1TPQ5</accession>
<evidence type="ECO:0000313" key="3">
    <source>
        <dbReference type="Proteomes" id="UP000024404"/>
    </source>
</evidence>
<feature type="region of interest" description="Disordered" evidence="1">
    <location>
        <begin position="1"/>
        <end position="23"/>
    </location>
</feature>
<reference evidence="2" key="2">
    <citation type="submission" date="2022-06" db="UniProtKB">
        <authorList>
            <consortium name="EnsemblMetazoa"/>
        </authorList>
    </citation>
    <scope>IDENTIFICATION</scope>
</reference>
<keyword evidence="3" id="KW-1185">Reference proteome</keyword>
<evidence type="ECO:0000313" key="2">
    <source>
        <dbReference type="EnsemblMetazoa" id="OVOC1800.1"/>
    </source>
</evidence>
<reference evidence="3" key="1">
    <citation type="submission" date="2013-10" db="EMBL/GenBank/DDBJ databases">
        <title>Genome sequencing of Onchocerca volvulus.</title>
        <authorList>
            <person name="Cotton J."/>
            <person name="Tsai J."/>
            <person name="Stanley E."/>
            <person name="Tracey A."/>
            <person name="Holroyd N."/>
            <person name="Lustigman S."/>
            <person name="Berriman M."/>
        </authorList>
    </citation>
    <scope>NUCLEOTIDE SEQUENCE</scope>
</reference>
<dbReference type="EnsemblMetazoa" id="OVOC1800.1">
    <property type="protein sequence ID" value="OVOC1800.1"/>
    <property type="gene ID" value="WBGene00238609"/>
</dbReference>
<protein>
    <submittedName>
        <fullName evidence="2">Uncharacterized protein</fullName>
    </submittedName>
</protein>
<dbReference type="EMBL" id="CMVM020000057">
    <property type="status" value="NOT_ANNOTATED_CDS"/>
    <property type="molecule type" value="Genomic_DNA"/>
</dbReference>
<dbReference type="AlphaFoldDB" id="A0A8R1TPQ5"/>
<evidence type="ECO:0000256" key="1">
    <source>
        <dbReference type="SAM" id="MobiDB-lite"/>
    </source>
</evidence>
<sequence>MTIGKIKNKDYLSEDDEFENPPKLSPEEELLLEMDIEEDTSQNLTMDIEQQLWLNLYHYHRATFEYLRNETVSAHLLAYISKKLDIDLGVDSRDEYITSSAATNAPNVNEEDHAAEHASFIDACRLHDSILHHGHNDDNDDTNNLN</sequence>
<name>A0A8R1TPQ5_ONCVO</name>
<proteinExistence type="predicted"/>
<organism evidence="2 3">
    <name type="scientific">Onchocerca volvulus</name>
    <dbReference type="NCBI Taxonomy" id="6282"/>
    <lineage>
        <taxon>Eukaryota</taxon>
        <taxon>Metazoa</taxon>
        <taxon>Ecdysozoa</taxon>
        <taxon>Nematoda</taxon>
        <taxon>Chromadorea</taxon>
        <taxon>Rhabditida</taxon>
        <taxon>Spirurina</taxon>
        <taxon>Spiruromorpha</taxon>
        <taxon>Filarioidea</taxon>
        <taxon>Onchocercidae</taxon>
        <taxon>Onchocerca</taxon>
    </lineage>
</organism>